<dbReference type="Pfam" id="PF00361">
    <property type="entry name" value="Proton_antipo_M"/>
    <property type="match status" value="1"/>
</dbReference>
<feature type="transmembrane region" description="Helical" evidence="12">
    <location>
        <begin position="331"/>
        <end position="355"/>
    </location>
</feature>
<feature type="transmembrane region" description="Helical" evidence="12">
    <location>
        <begin position="281"/>
        <end position="298"/>
    </location>
</feature>
<evidence type="ECO:0000256" key="1">
    <source>
        <dbReference type="ARBA" id="ARBA00003257"/>
    </source>
</evidence>
<dbReference type="NCBIfam" id="TIGR01972">
    <property type="entry name" value="NDH_I_M"/>
    <property type="match status" value="1"/>
</dbReference>
<keyword evidence="6 12" id="KW-0812">Transmembrane</keyword>
<organism evidence="14">
    <name type="scientific">Brassica oleracea var. botrytis</name>
    <name type="common">Cauliflower</name>
    <dbReference type="NCBI Taxonomy" id="3715"/>
    <lineage>
        <taxon>Eukaryota</taxon>
        <taxon>Viridiplantae</taxon>
        <taxon>Streptophyta</taxon>
        <taxon>Embryophyta</taxon>
        <taxon>Tracheophyta</taxon>
        <taxon>Spermatophyta</taxon>
        <taxon>Magnoliopsida</taxon>
        <taxon>eudicotyledons</taxon>
        <taxon>Gunneridae</taxon>
        <taxon>Pentapetalae</taxon>
        <taxon>rosids</taxon>
        <taxon>malvids</taxon>
        <taxon>Brassicales</taxon>
        <taxon>Brassicaceae</taxon>
        <taxon>Brassiceae</taxon>
        <taxon>Brassica</taxon>
    </lineage>
</organism>
<keyword evidence="12" id="KW-0679">Respiratory chain</keyword>
<feature type="transmembrane region" description="Helical" evidence="12">
    <location>
        <begin position="82"/>
        <end position="107"/>
    </location>
</feature>
<evidence type="ECO:0000256" key="5">
    <source>
        <dbReference type="ARBA" id="ARBA00021006"/>
    </source>
</evidence>
<feature type="transmembrane region" description="Helical" evidence="12">
    <location>
        <begin position="367"/>
        <end position="387"/>
    </location>
</feature>
<feature type="transmembrane region" description="Helical" evidence="12">
    <location>
        <begin position="143"/>
        <end position="161"/>
    </location>
</feature>
<comment type="function">
    <text evidence="12">Core subunit of the mitochondrial membrane respiratory chain NADH dehydrogenase (Complex I) which catalyzes electron transfer from NADH through the respiratory chain, using ubiquinone as an electron acceptor. Essential for the catalytic activity and assembly of complex I.</text>
</comment>
<feature type="transmembrane region" description="Helical" evidence="12">
    <location>
        <begin position="413"/>
        <end position="433"/>
    </location>
</feature>
<evidence type="ECO:0000256" key="6">
    <source>
        <dbReference type="ARBA" id="ARBA00022692"/>
    </source>
</evidence>
<feature type="transmembrane region" description="Helical" evidence="12">
    <location>
        <begin position="36"/>
        <end position="54"/>
    </location>
</feature>
<dbReference type="PRINTS" id="PR01437">
    <property type="entry name" value="NUOXDRDTASE4"/>
</dbReference>
<keyword evidence="7" id="KW-1278">Translocase</keyword>
<keyword evidence="12" id="KW-0813">Transport</keyword>
<evidence type="ECO:0000256" key="9">
    <source>
        <dbReference type="ARBA" id="ARBA00023027"/>
    </source>
</evidence>
<evidence type="ECO:0000256" key="10">
    <source>
        <dbReference type="ARBA" id="ARBA00023075"/>
    </source>
</evidence>
<dbReference type="GO" id="GO:0009536">
    <property type="term" value="C:plastid"/>
    <property type="evidence" value="ECO:0007669"/>
    <property type="project" value="UniProtKB-ARBA"/>
</dbReference>
<dbReference type="GO" id="GO:0008137">
    <property type="term" value="F:NADH dehydrogenase (ubiquinone) activity"/>
    <property type="evidence" value="ECO:0007669"/>
    <property type="project" value="UniProtKB-UniRule"/>
</dbReference>
<dbReference type="PANTHER" id="PTHR43507:SF1">
    <property type="entry name" value="NADH-UBIQUINONE OXIDOREDUCTASE CHAIN 4"/>
    <property type="match status" value="1"/>
</dbReference>
<dbReference type="EMBL" id="KJ820683">
    <property type="protein sequence ID" value="AIC83265.1"/>
    <property type="molecule type" value="Genomic_DNA"/>
</dbReference>
<evidence type="ECO:0000259" key="13">
    <source>
        <dbReference type="Pfam" id="PF00361"/>
    </source>
</evidence>
<dbReference type="InterPro" id="IPR001750">
    <property type="entry name" value="ND/Mrp_TM"/>
</dbReference>
<comment type="catalytic activity">
    <reaction evidence="12">
        <text>a ubiquinone + NADH + 5 H(+)(in) = a ubiquinol + NAD(+) + 4 H(+)(out)</text>
        <dbReference type="Rhea" id="RHEA:29091"/>
        <dbReference type="Rhea" id="RHEA-COMP:9565"/>
        <dbReference type="Rhea" id="RHEA-COMP:9566"/>
        <dbReference type="ChEBI" id="CHEBI:15378"/>
        <dbReference type="ChEBI" id="CHEBI:16389"/>
        <dbReference type="ChEBI" id="CHEBI:17976"/>
        <dbReference type="ChEBI" id="CHEBI:57540"/>
        <dbReference type="ChEBI" id="CHEBI:57945"/>
        <dbReference type="EC" id="7.1.1.2"/>
    </reaction>
</comment>
<dbReference type="GO" id="GO:0048039">
    <property type="term" value="F:ubiquinone binding"/>
    <property type="evidence" value="ECO:0007669"/>
    <property type="project" value="TreeGrafter"/>
</dbReference>
<name>A0A068BBF2_BRAOB</name>
<keyword evidence="11 12" id="KW-0472">Membrane</keyword>
<keyword evidence="8 12" id="KW-1133">Transmembrane helix</keyword>
<geneLocation type="mitochondrion" evidence="14"/>
<dbReference type="SMR" id="A0A068BBF2"/>
<keyword evidence="10 12" id="KW-0830">Ubiquinone</keyword>
<protein>
    <recommendedName>
        <fullName evidence="5 12">NADH-ubiquinone oxidoreductase chain 4</fullName>
        <ecNumber evidence="4 12">7.1.1.2</ecNumber>
    </recommendedName>
</protein>
<evidence type="ECO:0000256" key="4">
    <source>
        <dbReference type="ARBA" id="ARBA00012944"/>
    </source>
</evidence>
<feature type="transmembrane region" description="Helical" evidence="12">
    <location>
        <begin position="173"/>
        <end position="194"/>
    </location>
</feature>
<reference evidence="14" key="1">
    <citation type="journal article" date="2014" name="Mitochondrion">
        <title>Comparative analysis of 11 Brassicales mitochondrial genomes and the mitochondrial transcriptome of Brassica oleracea.</title>
        <authorList>
            <person name="Grewe F."/>
            <person name="Edger P.P."/>
            <person name="Keren I."/>
            <person name="Sultan L."/>
            <person name="Pires J.C."/>
            <person name="Ostersetzer-Biran O."/>
            <person name="Mower J.P."/>
        </authorList>
    </citation>
    <scope>NUCLEOTIDE SEQUENCE</scope>
</reference>
<dbReference type="AlphaFoldDB" id="A0A068BBF2"/>
<feature type="transmembrane region" description="Helical" evidence="12">
    <location>
        <begin position="12"/>
        <end position="29"/>
    </location>
</feature>
<sequence>MLEHFCECYSNLSGLILCPVLGSITPLFIPNSRIRPIRLIGLCASLITFLYSPVPRIQFDSSTAKSQFVESLRWLPYENINFYLGIDGISLFFVILTTFLIPICISVGWSGMRSYGKEYITAFLIREFLMIAVFRMLDLLLFYVFPESVPIPMFIIIGVWGSRQRKIKAAYQFFLYTLLGSLFMLLAILLILFQTGTTDLQISLTTEFSERRQIFLWIASFASFAVKVPMVPVHIWLPEAHVEAPTAGSVILAGIPLKFGTHGFLRFSIPMFPEATLCSTPFIYTLSAIAIIYTSLTTSRQIDLKKIIAYSSVAHMNLVTIGMFSPNIQGIGGSILPMLSHGLVPSALFLCVGVLYDRHKTRLVRYYGGLVSTMPNLSTIFFSFTLANMSSPGTSSFIGEFPILVGAFQRNSLVATLAALGMILGAAYSLWLYNRVVSGNLKPDFLHKFSDSNGREVSIFIPFLVGLVRMGVHPKVFPDCMHTSVSNLVQHGKFH</sequence>
<keyword evidence="12 14" id="KW-0496">Mitochondrion</keyword>
<comment type="subcellular location">
    <subcellularLocation>
        <location evidence="2">Membrane</location>
        <topology evidence="2">Multi-pass membrane protein</topology>
    </subcellularLocation>
    <subcellularLocation>
        <location evidence="12">Mitochondrion membrane</location>
        <topology evidence="12">Multi-pass membrane protein</topology>
    </subcellularLocation>
</comment>
<comment type="similarity">
    <text evidence="3 12">Belongs to the complex I subunit 4 family.</text>
</comment>
<dbReference type="GO" id="GO:0003954">
    <property type="term" value="F:NADH dehydrogenase activity"/>
    <property type="evidence" value="ECO:0007669"/>
    <property type="project" value="TreeGrafter"/>
</dbReference>
<evidence type="ECO:0000256" key="7">
    <source>
        <dbReference type="ARBA" id="ARBA00022967"/>
    </source>
</evidence>
<evidence type="ECO:0000256" key="2">
    <source>
        <dbReference type="ARBA" id="ARBA00004141"/>
    </source>
</evidence>
<dbReference type="GO" id="GO:0031966">
    <property type="term" value="C:mitochondrial membrane"/>
    <property type="evidence" value="ECO:0007669"/>
    <property type="project" value="UniProtKB-SubCell"/>
</dbReference>
<proteinExistence type="inferred from homology"/>
<feature type="domain" description="NADH:quinone oxidoreductase/Mrp antiporter transmembrane" evidence="13">
    <location>
        <begin position="138"/>
        <end position="419"/>
    </location>
</feature>
<keyword evidence="9 12" id="KW-0520">NAD</keyword>
<dbReference type="NCBIfam" id="NF004499">
    <property type="entry name" value="PRK05846.1-3"/>
    <property type="match status" value="1"/>
</dbReference>
<evidence type="ECO:0000256" key="3">
    <source>
        <dbReference type="ARBA" id="ARBA00009025"/>
    </source>
</evidence>
<dbReference type="GO" id="GO:0042773">
    <property type="term" value="P:ATP synthesis coupled electron transport"/>
    <property type="evidence" value="ECO:0007669"/>
    <property type="project" value="InterPro"/>
</dbReference>
<dbReference type="InterPro" id="IPR010227">
    <property type="entry name" value="NADH_Q_OxRdtase_chainM/4"/>
</dbReference>
<accession>A0A068BBF2</accession>
<comment type="function">
    <text evidence="1">Core subunit of the mitochondrial membrane respiratory chain NADH dehydrogenase (Complex I) that is believed to belong to the minimal assembly required for catalysis. Complex I functions in the transfer of electrons from NADH to the respiratory chain. The immediate electron acceptor for the enzyme is believed to be ubiquinone.</text>
</comment>
<evidence type="ECO:0000313" key="14">
    <source>
        <dbReference type="EMBL" id="AIC83265.1"/>
    </source>
</evidence>
<feature type="transmembrane region" description="Helical" evidence="12">
    <location>
        <begin position="307"/>
        <end position="325"/>
    </location>
</feature>
<feature type="transmembrane region" description="Helical" evidence="12">
    <location>
        <begin position="214"/>
        <end position="237"/>
    </location>
</feature>
<evidence type="ECO:0000256" key="12">
    <source>
        <dbReference type="RuleBase" id="RU003297"/>
    </source>
</evidence>
<dbReference type="PANTHER" id="PTHR43507">
    <property type="entry name" value="NADH-UBIQUINONE OXIDOREDUCTASE CHAIN 4"/>
    <property type="match status" value="1"/>
</dbReference>
<gene>
    <name evidence="14" type="primary">nad4</name>
</gene>
<keyword evidence="12" id="KW-0249">Electron transport</keyword>
<evidence type="ECO:0000256" key="11">
    <source>
        <dbReference type="ARBA" id="ARBA00023136"/>
    </source>
</evidence>
<dbReference type="GO" id="GO:0015990">
    <property type="term" value="P:electron transport coupled proton transport"/>
    <property type="evidence" value="ECO:0007669"/>
    <property type="project" value="TreeGrafter"/>
</dbReference>
<evidence type="ECO:0000256" key="8">
    <source>
        <dbReference type="ARBA" id="ARBA00022989"/>
    </source>
</evidence>
<dbReference type="EC" id="7.1.1.2" evidence="4 12"/>
<dbReference type="InterPro" id="IPR003918">
    <property type="entry name" value="NADH_UbQ_OxRdtase"/>
</dbReference>